<keyword evidence="5 6" id="KW-0408">Iron</keyword>
<dbReference type="FunFam" id="2.20.28.10:FF:000001">
    <property type="entry name" value="Rubredoxin"/>
    <property type="match status" value="1"/>
</dbReference>
<dbReference type="GO" id="GO:0005506">
    <property type="term" value="F:iron ion binding"/>
    <property type="evidence" value="ECO:0007669"/>
    <property type="project" value="InterPro"/>
</dbReference>
<evidence type="ECO:0000313" key="10">
    <source>
        <dbReference type="Proteomes" id="UP000269544"/>
    </source>
</evidence>
<dbReference type="RefSeq" id="WP_371828952.1">
    <property type="nucleotide sequence ID" value="NZ_JAUSWF010000003.1"/>
</dbReference>
<dbReference type="SUPFAM" id="SSF57802">
    <property type="entry name" value="Rubredoxin-like"/>
    <property type="match status" value="1"/>
</dbReference>
<evidence type="ECO:0000256" key="5">
    <source>
        <dbReference type="ARBA" id="ARBA00023004"/>
    </source>
</evidence>
<evidence type="ECO:0000256" key="1">
    <source>
        <dbReference type="ARBA" id="ARBA00005337"/>
    </source>
</evidence>
<feature type="binding site" evidence="7">
    <location>
        <position position="46"/>
    </location>
    <ligand>
        <name>Fe cation</name>
        <dbReference type="ChEBI" id="CHEBI:24875"/>
    </ligand>
</feature>
<evidence type="ECO:0000256" key="6">
    <source>
        <dbReference type="PIRNR" id="PIRNR000071"/>
    </source>
</evidence>
<name>A0A3S4YVS2_9FIRM</name>
<evidence type="ECO:0000256" key="7">
    <source>
        <dbReference type="PIRSR" id="PIRSR000071-1"/>
    </source>
</evidence>
<evidence type="ECO:0000256" key="3">
    <source>
        <dbReference type="ARBA" id="ARBA00022723"/>
    </source>
</evidence>
<evidence type="ECO:0000256" key="4">
    <source>
        <dbReference type="ARBA" id="ARBA00022982"/>
    </source>
</evidence>
<feature type="binding site" evidence="7">
    <location>
        <position position="13"/>
    </location>
    <ligand>
        <name>Fe cation</name>
        <dbReference type="ChEBI" id="CHEBI:24875"/>
    </ligand>
</feature>
<dbReference type="EMBL" id="LR134523">
    <property type="protein sequence ID" value="VEJ35922.1"/>
    <property type="molecule type" value="Genomic_DNA"/>
</dbReference>
<organism evidence="9 10">
    <name type="scientific">Aedoeadaptatus ivorii</name>
    <dbReference type="NCBI Taxonomy" id="54006"/>
    <lineage>
        <taxon>Bacteria</taxon>
        <taxon>Bacillati</taxon>
        <taxon>Bacillota</taxon>
        <taxon>Tissierellia</taxon>
        <taxon>Tissierellales</taxon>
        <taxon>Peptoniphilaceae</taxon>
        <taxon>Aedoeadaptatus</taxon>
    </lineage>
</organism>
<keyword evidence="2 6" id="KW-0813">Transport</keyword>
<feature type="domain" description="Rubredoxin-like" evidence="8">
    <location>
        <begin position="5"/>
        <end position="56"/>
    </location>
</feature>
<dbReference type="Gene3D" id="2.20.28.10">
    <property type="match status" value="1"/>
</dbReference>
<proteinExistence type="inferred from homology"/>
<dbReference type="Pfam" id="PF00301">
    <property type="entry name" value="Rubredoxin"/>
    <property type="match status" value="1"/>
</dbReference>
<comment type="similarity">
    <text evidence="1 6">Belongs to the rubredoxin family.</text>
</comment>
<dbReference type="InterPro" id="IPR018527">
    <property type="entry name" value="Rubredoxin_Fe_BS"/>
</dbReference>
<dbReference type="PROSITE" id="PS50903">
    <property type="entry name" value="RUBREDOXIN_LIKE"/>
    <property type="match status" value="1"/>
</dbReference>
<dbReference type="PANTHER" id="PTHR47627:SF1">
    <property type="entry name" value="RUBREDOXIN-1-RELATED"/>
    <property type="match status" value="1"/>
</dbReference>
<evidence type="ECO:0000259" key="8">
    <source>
        <dbReference type="PROSITE" id="PS50903"/>
    </source>
</evidence>
<dbReference type="CDD" id="cd00730">
    <property type="entry name" value="rubredoxin"/>
    <property type="match status" value="1"/>
</dbReference>
<evidence type="ECO:0000313" key="9">
    <source>
        <dbReference type="EMBL" id="VEJ35922.1"/>
    </source>
</evidence>
<comment type="cofactor">
    <cofactor evidence="6 7">
        <name>Fe(3+)</name>
        <dbReference type="ChEBI" id="CHEBI:29034"/>
    </cofactor>
    <text evidence="6 7">Binds 1 Fe(3+) ion per subunit.</text>
</comment>
<gene>
    <name evidence="9" type="primary">hrb</name>
    <name evidence="9" type="ORF">NCTC13079_01111</name>
</gene>
<keyword evidence="10" id="KW-1185">Reference proteome</keyword>
<keyword evidence="3 6" id="KW-0479">Metal-binding</keyword>
<dbReference type="InterPro" id="IPR024934">
    <property type="entry name" value="Rubredoxin-like_dom"/>
</dbReference>
<sequence length="58" mass="6727">MEKDMSRYQCKPCGYIYDPKKGVPEYGIEPGVPFAELPDDWTCPKCGTSKWMFVKMED</sequence>
<evidence type="ECO:0000256" key="2">
    <source>
        <dbReference type="ARBA" id="ARBA00022448"/>
    </source>
</evidence>
<reference evidence="9 10" key="1">
    <citation type="submission" date="2018-12" db="EMBL/GenBank/DDBJ databases">
        <authorList>
            <consortium name="Pathogen Informatics"/>
        </authorList>
    </citation>
    <scope>NUCLEOTIDE SEQUENCE [LARGE SCALE GENOMIC DNA]</scope>
    <source>
        <strain evidence="9 10">NCTC13079</strain>
    </source>
</reference>
<dbReference type="PROSITE" id="PS00202">
    <property type="entry name" value="RUBREDOXIN"/>
    <property type="match status" value="1"/>
</dbReference>
<dbReference type="InterPro" id="IPR024935">
    <property type="entry name" value="Rubredoxin_dom"/>
</dbReference>
<dbReference type="GO" id="GO:0009055">
    <property type="term" value="F:electron transfer activity"/>
    <property type="evidence" value="ECO:0007669"/>
    <property type="project" value="InterPro"/>
</dbReference>
<accession>A0A3S4YVS2</accession>
<dbReference type="Proteomes" id="UP000269544">
    <property type="component" value="Chromosome"/>
</dbReference>
<dbReference type="PIRSF" id="PIRSF000071">
    <property type="entry name" value="Rubredoxin"/>
    <property type="match status" value="1"/>
</dbReference>
<dbReference type="InterPro" id="IPR024922">
    <property type="entry name" value="Rubredoxin"/>
</dbReference>
<dbReference type="AlphaFoldDB" id="A0A3S4YVS2"/>
<feature type="binding site" evidence="7">
    <location>
        <position position="43"/>
    </location>
    <ligand>
        <name>Fe cation</name>
        <dbReference type="ChEBI" id="CHEBI:24875"/>
    </ligand>
</feature>
<dbReference type="PANTHER" id="PTHR47627">
    <property type="entry name" value="RUBREDOXIN"/>
    <property type="match status" value="1"/>
</dbReference>
<dbReference type="InterPro" id="IPR050526">
    <property type="entry name" value="Rubredoxin_ET"/>
</dbReference>
<dbReference type="PRINTS" id="PR00163">
    <property type="entry name" value="RUBREDOXIN"/>
</dbReference>
<dbReference type="GO" id="GO:0043448">
    <property type="term" value="P:alkane catabolic process"/>
    <property type="evidence" value="ECO:0007669"/>
    <property type="project" value="TreeGrafter"/>
</dbReference>
<dbReference type="KEGG" id="piv:NCTC13079_01111"/>
<protein>
    <recommendedName>
        <fullName evidence="6">Rubredoxin</fullName>
    </recommendedName>
</protein>
<feature type="binding site" evidence="7">
    <location>
        <position position="10"/>
    </location>
    <ligand>
        <name>Fe cation</name>
        <dbReference type="ChEBI" id="CHEBI:24875"/>
    </ligand>
</feature>
<keyword evidence="4 6" id="KW-0249">Electron transport</keyword>